<keyword evidence="3" id="KW-1185">Reference proteome</keyword>
<evidence type="ECO:0000313" key="3">
    <source>
        <dbReference type="Proteomes" id="UP000184387"/>
    </source>
</evidence>
<evidence type="ECO:0000313" key="2">
    <source>
        <dbReference type="EMBL" id="SHK31501.1"/>
    </source>
</evidence>
<name>A0A1M6RG96_9PROT</name>
<organism evidence="2 3">
    <name type="scientific">Muricoccus roseus</name>
    <dbReference type="NCBI Taxonomy" id="198092"/>
    <lineage>
        <taxon>Bacteria</taxon>
        <taxon>Pseudomonadati</taxon>
        <taxon>Pseudomonadota</taxon>
        <taxon>Alphaproteobacteria</taxon>
        <taxon>Acetobacterales</taxon>
        <taxon>Roseomonadaceae</taxon>
        <taxon>Muricoccus</taxon>
    </lineage>
</organism>
<reference evidence="2 3" key="1">
    <citation type="submission" date="2016-11" db="EMBL/GenBank/DDBJ databases">
        <authorList>
            <person name="Jaros S."/>
            <person name="Januszkiewicz K."/>
            <person name="Wedrychowicz H."/>
        </authorList>
    </citation>
    <scope>NUCLEOTIDE SEQUENCE [LARGE SCALE GENOMIC DNA]</scope>
    <source>
        <strain evidence="2 3">DSM 14916</strain>
    </source>
</reference>
<protein>
    <submittedName>
        <fullName evidence="2">Uncharacterized protein</fullName>
    </submittedName>
</protein>
<feature type="region of interest" description="Disordered" evidence="1">
    <location>
        <begin position="1"/>
        <end position="29"/>
    </location>
</feature>
<gene>
    <name evidence="2" type="ORF">SAMN02745194_04674</name>
</gene>
<dbReference type="EMBL" id="FQZF01000043">
    <property type="protein sequence ID" value="SHK31501.1"/>
    <property type="molecule type" value="Genomic_DNA"/>
</dbReference>
<accession>A0A1M6RG96</accession>
<sequence length="81" mass="8893">MEGARGGLAAGGVGRPAVEPHEHRLGTARMRSQRTRVLVVPSVIVLEERNVIINPLRPASVDIRACKLRLWTYDPRLAKAS</sequence>
<dbReference type="Proteomes" id="UP000184387">
    <property type="component" value="Unassembled WGS sequence"/>
</dbReference>
<dbReference type="AlphaFoldDB" id="A0A1M6RG96"/>
<proteinExistence type="predicted"/>
<evidence type="ECO:0000256" key="1">
    <source>
        <dbReference type="SAM" id="MobiDB-lite"/>
    </source>
</evidence>
<feature type="compositionally biased region" description="Gly residues" evidence="1">
    <location>
        <begin position="1"/>
        <end position="14"/>
    </location>
</feature>